<accession>A0A9P5D601</accession>
<proteinExistence type="inferred from homology"/>
<evidence type="ECO:0000313" key="4">
    <source>
        <dbReference type="Proteomes" id="UP000749293"/>
    </source>
</evidence>
<keyword evidence="2" id="KW-0812">Transmembrane</keyword>
<evidence type="ECO:0000256" key="2">
    <source>
        <dbReference type="SAM" id="Phobius"/>
    </source>
</evidence>
<dbReference type="GeneID" id="55971189"/>
<protein>
    <submittedName>
        <fullName evidence="3">Thioesterase superfamily member 6</fullName>
    </submittedName>
</protein>
<organism evidence="3 4">
    <name type="scientific">Geosmithia morbida</name>
    <dbReference type="NCBI Taxonomy" id="1094350"/>
    <lineage>
        <taxon>Eukaryota</taxon>
        <taxon>Fungi</taxon>
        <taxon>Dikarya</taxon>
        <taxon>Ascomycota</taxon>
        <taxon>Pezizomycotina</taxon>
        <taxon>Sordariomycetes</taxon>
        <taxon>Hypocreomycetidae</taxon>
        <taxon>Hypocreales</taxon>
        <taxon>Bionectriaceae</taxon>
        <taxon>Geosmithia</taxon>
    </lineage>
</organism>
<dbReference type="Proteomes" id="UP000749293">
    <property type="component" value="Unassembled WGS sequence"/>
</dbReference>
<gene>
    <name evidence="3" type="ORF">GMORB2_4961</name>
</gene>
<keyword evidence="4" id="KW-1185">Reference proteome</keyword>
<dbReference type="Pfam" id="PF13279">
    <property type="entry name" value="4HBT_2"/>
    <property type="match status" value="1"/>
</dbReference>
<keyword evidence="2" id="KW-0472">Membrane</keyword>
<evidence type="ECO:0000256" key="1">
    <source>
        <dbReference type="ARBA" id="ARBA00038476"/>
    </source>
</evidence>
<comment type="caution">
    <text evidence="3">The sequence shown here is derived from an EMBL/GenBank/DDBJ whole genome shotgun (WGS) entry which is preliminary data.</text>
</comment>
<dbReference type="AlphaFoldDB" id="A0A9P5D601"/>
<dbReference type="PANTHER" id="PTHR12475">
    <property type="match status" value="1"/>
</dbReference>
<dbReference type="SUPFAM" id="SSF54637">
    <property type="entry name" value="Thioesterase/thiol ester dehydrase-isomerase"/>
    <property type="match status" value="1"/>
</dbReference>
<evidence type="ECO:0000313" key="3">
    <source>
        <dbReference type="EMBL" id="KAF4124295.1"/>
    </source>
</evidence>
<keyword evidence="2" id="KW-1133">Transmembrane helix</keyword>
<dbReference type="InterPro" id="IPR051490">
    <property type="entry name" value="THEM6_lcsJ_thioesterase"/>
</dbReference>
<feature type="transmembrane region" description="Helical" evidence="2">
    <location>
        <begin position="45"/>
        <end position="71"/>
    </location>
</feature>
<reference evidence="3" key="1">
    <citation type="submission" date="2020-03" db="EMBL/GenBank/DDBJ databases">
        <title>Site-based positive gene gene selection in Geosmithia morbida across the United States reveals a broad range of putative effectors and factors for local host and environmental adapation.</title>
        <authorList>
            <person name="Onufrak A."/>
            <person name="Murdoch R.W."/>
            <person name="Gazis R."/>
            <person name="Huff M."/>
            <person name="Staton M."/>
            <person name="Klingeman W."/>
            <person name="Hadziabdic D."/>
        </authorList>
    </citation>
    <scope>NUCLEOTIDE SEQUENCE</scope>
    <source>
        <strain evidence="3">1262</strain>
    </source>
</reference>
<sequence>MASASSRMDAFAMIGPVFLPLAVGALGYAAYRIDWVDFLTGPGSVSRILLVLFAAFNWKNVPFAWTFRVFYSIMYHFWVRRSPYLGPEALFKPFITTTHTPILEIDYNLHKSNSTYFTDLDVSRSHLVSYLFRPSLARLTHNAQSRLVLDPKTGEPIKGPLGILLGAVQCSFRREVAPYQPYELWSRVLSWDRKWLYIITHFVPRGAARPTRWLDPAYGGVKTRGSEDGKPWEEKKLIATAISKYVFKVGRFTVNPALVLDDAEMLPERPGGWTSGDNQVGDESADVSDVDLELHDDVVWDWRRVEAQRRRGMEIASRFHSLEEAHSLFDAGDNGALIRAWPN</sequence>
<dbReference type="EMBL" id="JAANYQ010000004">
    <property type="protein sequence ID" value="KAF4124295.1"/>
    <property type="molecule type" value="Genomic_DNA"/>
</dbReference>
<dbReference type="OrthoDB" id="265761at2759"/>
<dbReference type="RefSeq" id="XP_035322947.1">
    <property type="nucleotide sequence ID" value="XM_035466935.1"/>
</dbReference>
<name>A0A9P5D601_9HYPO</name>
<comment type="similarity">
    <text evidence="1">Belongs to the lcsJ thioesterase family.</text>
</comment>
<dbReference type="InterPro" id="IPR029069">
    <property type="entry name" value="HotDog_dom_sf"/>
</dbReference>
<dbReference type="PANTHER" id="PTHR12475:SF4">
    <property type="entry name" value="PROTEIN THEM6"/>
    <property type="match status" value="1"/>
</dbReference>